<accession>A0A2C5WF26</accession>
<sequence length="432" mass="47792">MSNLNVVRGTPDTDFGVRGEVVLYGKEHQRLQSRVVTLLSEPNRILCAATDEERQEIYLCMLDEEGGIDESFGKAGSVFFKLSEFFPGWDLPQPYSVKFDSVHGKYVLGFFARKDGFNRATGLARFDLNGGLDEGFGSKGVMLWSLDVKEVVPASSDVPKVKQPLADKGRDYHGTMELLDDGGVLLLTTLDERGLFDSAILVKLKNNGSLDGAFGNGGYRLVFRGPSVLVIGQDMFRQDDGYIVAASEGLRDKSWFVGRYDARGDLDASFGVGGYYDGAPSVKNVILKRDDRSQFYIIGTSDNGARQYLFLQLQRRGLKGEEDPLFGKQGWGGFITDDFSDIYMTKAALYNLKSTVVVAGYAYLRSGSDSQAFIASLEQDMGWDEGFGNVGKVVFQKDQIIHDLAVQEDRKIVFVSSKNRENGSFAIFRLHG</sequence>
<proteinExistence type="predicted"/>
<gene>
    <name evidence="1" type="ORF">CRX57_23660</name>
</gene>
<dbReference type="Gene3D" id="2.80.10.50">
    <property type="match status" value="1"/>
</dbReference>
<comment type="caution">
    <text evidence="1">The sequence shown here is derived from an EMBL/GenBank/DDBJ whole genome shotgun (WGS) entry which is preliminary data.</text>
</comment>
<dbReference type="RefSeq" id="WP_098967798.1">
    <property type="nucleotide sequence ID" value="NZ_PDKZ01000002.1"/>
</dbReference>
<evidence type="ECO:0000313" key="2">
    <source>
        <dbReference type="Proteomes" id="UP000222460"/>
    </source>
</evidence>
<dbReference type="InterPro" id="IPR013431">
    <property type="entry name" value="Delta_60_rpt"/>
</dbReference>
<dbReference type="NCBIfam" id="TIGR02608">
    <property type="entry name" value="delta_60_rpt"/>
    <property type="match status" value="2"/>
</dbReference>
<protein>
    <recommendedName>
        <fullName evidence="3">Delta-60 repeat domain-containing protein</fullName>
    </recommendedName>
</protein>
<reference evidence="2" key="1">
    <citation type="submission" date="2017-10" db="EMBL/GenBank/DDBJ databases">
        <title>FDA dAtabase for Regulatory Grade micrObial Sequences (FDA-ARGOS): Supporting development and validation of Infectious Disease Dx tests.</title>
        <authorList>
            <person name="Goldberg B."/>
            <person name="Campos J."/>
            <person name="Tallon L."/>
            <person name="Sadzewicz L."/>
            <person name="Ott S."/>
            <person name="Zhao X."/>
            <person name="Nagaraj S."/>
            <person name="Vavikolanu K."/>
            <person name="Aluvathingal J."/>
            <person name="Nadendla S."/>
            <person name="Geyer C."/>
            <person name="Sichtig H."/>
        </authorList>
    </citation>
    <scope>NUCLEOTIDE SEQUENCE [LARGE SCALE GENOMIC DNA]</scope>
    <source>
        <strain evidence="2">FDAARGOS_376</strain>
    </source>
</reference>
<name>A0A2C5WF26_PSEPU</name>
<evidence type="ECO:0008006" key="3">
    <source>
        <dbReference type="Google" id="ProtNLM"/>
    </source>
</evidence>
<dbReference type="EMBL" id="PDKZ01000002">
    <property type="protein sequence ID" value="PHH43080.1"/>
    <property type="molecule type" value="Genomic_DNA"/>
</dbReference>
<dbReference type="AlphaFoldDB" id="A0A2C5WF26"/>
<evidence type="ECO:0000313" key="1">
    <source>
        <dbReference type="EMBL" id="PHH43080.1"/>
    </source>
</evidence>
<dbReference type="Proteomes" id="UP000222460">
    <property type="component" value="Unassembled WGS sequence"/>
</dbReference>
<organism evidence="1 2">
    <name type="scientific">Pseudomonas putida</name>
    <name type="common">Arthrobacter siderocapsulatus</name>
    <dbReference type="NCBI Taxonomy" id="303"/>
    <lineage>
        <taxon>Bacteria</taxon>
        <taxon>Pseudomonadati</taxon>
        <taxon>Pseudomonadota</taxon>
        <taxon>Gammaproteobacteria</taxon>
        <taxon>Pseudomonadales</taxon>
        <taxon>Pseudomonadaceae</taxon>
        <taxon>Pseudomonas</taxon>
    </lineage>
</organism>